<dbReference type="RefSeq" id="WP_067019789.1">
    <property type="nucleotide sequence ID" value="NZ_FLOB01000015.1"/>
</dbReference>
<name>A0A1A8TTR5_9GAMM</name>
<evidence type="ECO:0000313" key="5">
    <source>
        <dbReference type="Proteomes" id="UP000092544"/>
    </source>
</evidence>
<dbReference type="EC" id="1.1.1.79" evidence="4"/>
<evidence type="ECO:0000256" key="2">
    <source>
        <dbReference type="ARBA" id="ARBA00023027"/>
    </source>
</evidence>
<dbReference type="SUPFAM" id="SSF51735">
    <property type="entry name" value="NAD(P)-binding Rossmann-fold domains"/>
    <property type="match status" value="1"/>
</dbReference>
<dbReference type="Proteomes" id="UP000092544">
    <property type="component" value="Unassembled WGS sequence"/>
</dbReference>
<evidence type="ECO:0000256" key="1">
    <source>
        <dbReference type="ARBA" id="ARBA00023002"/>
    </source>
</evidence>
<dbReference type="STRING" id="1792290.MSP8886_03878"/>
<feature type="domain" description="D-isomer specific 2-hydroxyacid dehydrogenase NAD-binding" evidence="3">
    <location>
        <begin position="104"/>
        <end position="275"/>
    </location>
</feature>
<reference evidence="4 5" key="1">
    <citation type="submission" date="2016-06" db="EMBL/GenBank/DDBJ databases">
        <authorList>
            <person name="Kjaerup R.B."/>
            <person name="Dalgaard T.S."/>
            <person name="Juul-Madsen H.R."/>
        </authorList>
    </citation>
    <scope>NUCLEOTIDE SEQUENCE [LARGE SCALE GENOMIC DNA]</scope>
    <source>
        <strain evidence="4 5">CECT 8886</strain>
    </source>
</reference>
<organism evidence="4 5">
    <name type="scientific">Marinomonas spartinae</name>
    <dbReference type="NCBI Taxonomy" id="1792290"/>
    <lineage>
        <taxon>Bacteria</taxon>
        <taxon>Pseudomonadati</taxon>
        <taxon>Pseudomonadota</taxon>
        <taxon>Gammaproteobacteria</taxon>
        <taxon>Oceanospirillales</taxon>
        <taxon>Oceanospirillaceae</taxon>
        <taxon>Marinomonas</taxon>
    </lineage>
</organism>
<dbReference type="AlphaFoldDB" id="A0A1A8TTR5"/>
<accession>A0A1A8TTR5</accession>
<keyword evidence="4" id="KW-0670">Pyruvate</keyword>
<keyword evidence="5" id="KW-1185">Reference proteome</keyword>
<evidence type="ECO:0000259" key="3">
    <source>
        <dbReference type="Pfam" id="PF02826"/>
    </source>
</evidence>
<dbReference type="Pfam" id="PF02826">
    <property type="entry name" value="2-Hacid_dh_C"/>
    <property type="match status" value="1"/>
</dbReference>
<dbReference type="GO" id="GO:0030267">
    <property type="term" value="F:glyoxylate reductase (NADPH) activity"/>
    <property type="evidence" value="ECO:0007669"/>
    <property type="project" value="UniProtKB-EC"/>
</dbReference>
<dbReference type="Gene3D" id="3.40.50.720">
    <property type="entry name" value="NAD(P)-binding Rossmann-like Domain"/>
    <property type="match status" value="2"/>
</dbReference>
<gene>
    <name evidence="4" type="primary">ghrA_2</name>
    <name evidence="4" type="ORF">MSP8886_03878</name>
</gene>
<dbReference type="PANTHER" id="PTHR43333">
    <property type="entry name" value="2-HACID_DH_C DOMAIN-CONTAINING PROTEIN"/>
    <property type="match status" value="1"/>
</dbReference>
<protein>
    <submittedName>
        <fullName evidence="4">Glyoxylate/hydroxypyruvate reductase A</fullName>
        <ecNumber evidence="4">1.1.1.79</ecNumber>
    </submittedName>
</protein>
<dbReference type="InterPro" id="IPR036291">
    <property type="entry name" value="NAD(P)-bd_dom_sf"/>
</dbReference>
<dbReference type="EMBL" id="FLOB01000015">
    <property type="protein sequence ID" value="SBS36871.1"/>
    <property type="molecule type" value="Genomic_DNA"/>
</dbReference>
<keyword evidence="1 4" id="KW-0560">Oxidoreductase</keyword>
<evidence type="ECO:0000313" key="4">
    <source>
        <dbReference type="EMBL" id="SBS36871.1"/>
    </source>
</evidence>
<sequence length="310" mass="33997">MKIPILLANNDAAFTEQLIAAFQQRHPEVDVLLPGQPGSDKVQVAACWFPDDTLLTNYPNIKFIHALSAGVDHLGESLLSSGLPICRIVDERQKQGMFEYVLWGVLNVHRYFDLAALNQRQNRWQRYKQKAASDIRVSVLGLGALGEYVAKGLADLGYSVSGWSRSQKAMANITCYSGEASLSDMLGQTDILINLLPLSPVTRGILSHKLFDQLPQGAYVINCGRGGHVKEADLIQAVTRGHLRGAMLDVFDEEPLPETNPLWTTQGIVITPHMASDAGETVVVDQVAENAARFLRGDALLNPINLDHGY</sequence>
<dbReference type="SUPFAM" id="SSF52283">
    <property type="entry name" value="Formate/glycerate dehydrogenase catalytic domain-like"/>
    <property type="match status" value="1"/>
</dbReference>
<keyword evidence="2" id="KW-0520">NAD</keyword>
<proteinExistence type="predicted"/>
<dbReference type="OrthoDB" id="9787219at2"/>
<dbReference type="GO" id="GO:0051287">
    <property type="term" value="F:NAD binding"/>
    <property type="evidence" value="ECO:0007669"/>
    <property type="project" value="InterPro"/>
</dbReference>
<dbReference type="InterPro" id="IPR006140">
    <property type="entry name" value="D-isomer_DH_NAD-bd"/>
</dbReference>
<dbReference type="CDD" id="cd12164">
    <property type="entry name" value="GDH_like_2"/>
    <property type="match status" value="1"/>
</dbReference>
<dbReference type="PANTHER" id="PTHR43333:SF1">
    <property type="entry name" value="D-ISOMER SPECIFIC 2-HYDROXYACID DEHYDROGENASE NAD-BINDING DOMAIN-CONTAINING PROTEIN"/>
    <property type="match status" value="1"/>
</dbReference>